<dbReference type="FunFam" id="3.40.50.980:FF:000001">
    <property type="entry name" value="Non-ribosomal peptide synthetase"/>
    <property type="match status" value="1"/>
</dbReference>
<evidence type="ECO:0000313" key="4">
    <source>
        <dbReference type="EMBL" id="BAU54963.1"/>
    </source>
</evidence>
<organism evidence="4 5">
    <name type="scientific">Mucilaginibacter gotjawali</name>
    <dbReference type="NCBI Taxonomy" id="1550579"/>
    <lineage>
        <taxon>Bacteria</taxon>
        <taxon>Pseudomonadati</taxon>
        <taxon>Bacteroidota</taxon>
        <taxon>Sphingobacteriia</taxon>
        <taxon>Sphingobacteriales</taxon>
        <taxon>Sphingobacteriaceae</taxon>
        <taxon>Mucilaginibacter</taxon>
    </lineage>
</organism>
<dbReference type="InterPro" id="IPR045851">
    <property type="entry name" value="AMP-bd_C_sf"/>
</dbReference>
<dbReference type="InterPro" id="IPR010071">
    <property type="entry name" value="AA_adenyl_dom"/>
</dbReference>
<dbReference type="SUPFAM" id="SSF47336">
    <property type="entry name" value="ACP-like"/>
    <property type="match status" value="1"/>
</dbReference>
<dbReference type="GO" id="GO:0044550">
    <property type="term" value="P:secondary metabolite biosynthetic process"/>
    <property type="evidence" value="ECO:0007669"/>
    <property type="project" value="TreeGrafter"/>
</dbReference>
<dbReference type="InterPro" id="IPR036736">
    <property type="entry name" value="ACP-like_sf"/>
</dbReference>
<name>A0A0X8X4J3_9SPHI</name>
<dbReference type="FunFam" id="3.40.50.12780:FF:000012">
    <property type="entry name" value="Non-ribosomal peptide synthetase"/>
    <property type="match status" value="1"/>
</dbReference>
<dbReference type="PANTHER" id="PTHR45527">
    <property type="entry name" value="NONRIBOSOMAL PEPTIDE SYNTHETASE"/>
    <property type="match status" value="1"/>
</dbReference>
<keyword evidence="5" id="KW-1185">Reference proteome</keyword>
<dbReference type="InterPro" id="IPR001031">
    <property type="entry name" value="Thioesterase"/>
</dbReference>
<dbReference type="Pfam" id="PF00668">
    <property type="entry name" value="Condensation"/>
    <property type="match status" value="1"/>
</dbReference>
<dbReference type="Gene3D" id="3.30.559.30">
    <property type="entry name" value="Nonribosomal peptide synthetase, condensation domain"/>
    <property type="match status" value="1"/>
</dbReference>
<dbReference type="InterPro" id="IPR001242">
    <property type="entry name" value="Condensation_dom"/>
</dbReference>
<dbReference type="GO" id="GO:0043041">
    <property type="term" value="P:amino acid activation for nonribosomal peptide biosynthetic process"/>
    <property type="evidence" value="ECO:0007669"/>
    <property type="project" value="TreeGrafter"/>
</dbReference>
<protein>
    <submittedName>
        <fullName evidence="4">Tyrocidine synthase 3</fullName>
    </submittedName>
</protein>
<dbReference type="Gene3D" id="3.30.559.10">
    <property type="entry name" value="Chloramphenicol acetyltransferase-like domain"/>
    <property type="match status" value="1"/>
</dbReference>
<evidence type="ECO:0000256" key="1">
    <source>
        <dbReference type="ARBA" id="ARBA00001957"/>
    </source>
</evidence>
<dbReference type="SUPFAM" id="SSF56801">
    <property type="entry name" value="Acetyl-CoA synthetase-like"/>
    <property type="match status" value="1"/>
</dbReference>
<keyword evidence="2" id="KW-0596">Phosphopantetheine</keyword>
<dbReference type="InterPro" id="IPR023213">
    <property type="entry name" value="CAT-like_dom_sf"/>
</dbReference>
<dbReference type="InterPro" id="IPR009081">
    <property type="entry name" value="PP-bd_ACP"/>
</dbReference>
<dbReference type="RefSeq" id="WP_197706002.1">
    <property type="nucleotide sequence ID" value="NZ_AP017313.1"/>
</dbReference>
<dbReference type="GO" id="GO:0031177">
    <property type="term" value="F:phosphopantetheine binding"/>
    <property type="evidence" value="ECO:0007669"/>
    <property type="project" value="TreeGrafter"/>
</dbReference>
<dbReference type="GO" id="GO:0003824">
    <property type="term" value="F:catalytic activity"/>
    <property type="evidence" value="ECO:0007669"/>
    <property type="project" value="InterPro"/>
</dbReference>
<sequence>METSNSVIDIRPVEFDPFAEPEILASAHETEALLNNISPVYETAPVDFDPFGGPEIELIAPATESQTEIWASCLIGDADASCAFNESFTIVLTGDFNKDAMFRALQDVVNMHQALKMTFSGDGAHICVFKNVTLDVDFHDISSKTAEQQDAYIKAYNKQYVLTPFDLINGPLFKTSLFKLSDKEHYLTFVVHHIVCDGWSIGIMMQDLSQLYSAHTKGEYINLPKGPLFSDYAIAETAASSSESFKETEDYWIKQFEGSEHTLNLPIDFPRPALRTYKSHREDYTLNSTLANEVKKLGKSTGTSFVTTLLAAFEVFLHQLTGQDEIIVGLPAAGQPATDNFRLVGHCVNLLALRSFPKGELSFKNYLKQRRSDVLDAYDHQLYTFGSLLKKLNITRDSSRIPLVPVMFNIDMGLDNDVNFYALQHRLISNPREFENFELFLNIAGHEEAPTLEWSYNTQLFKAATIKRMMDGFEFLLTELVKQPEILIKNIPVLNAGEIQSQLNAWNNTQYPYPMYTPVHQLFSEKAETIPDKTAITFGEQKITYKQLDEQANQLARLLIKNGVKQADCVAFALDRSVEMLVALLAIMKTGAVYIPLDPQFPLNRINYMLEDSKAVVLLTSLKYKGYYESGAKELILEDEWQNLPEYGTTDPKVDVDGNNLVYILYTSGSTGNPKGVQIAHHNLVNFLTSMQKAPGITANDKLLAVTTISFDIAGLEIFLPLITGAEIILADSATAKDGRALLDIIRKEHVTIMQATPYTWRIMLEAGWSEKDPLKVICGGEALPQDLAQKLLTRASSLWNVYGPTETTVWSTIKHLTAEDKVISIGRPINNTSIYILDKFLKPLAPGVAGEIYIGGDGVAKGYLNRPELTDEKFIDDPFVKVPGAKMYRTGDLGKYMHNGEIECLGRIDAQVKIRGYRIETGEIEFQLEKEKDIKEAVVIARPDQLGVDKLVAFVVLDLENLNNVTAATQISNWKESLKKSVPDYMVPDNFIAVPAMPLTPNGKVDRKALAKHGAVITEETHIYVAPRTDIEKTLTNIWIEYLGVKKIGVHDNFFELGGHSLIAVKVMGRIEKETGKRLPLATLFESPTVEKLAQLFEPGKSITWDSLVPIKPKGSKMPLYMVHGAGLNVLLFNTLAMNMSPEQPVYGLQAKGLDGIDEPLDKIEDIAAHYIAAIIEQNPSGPYALAGYSFGGIIAFEMARQLEALGKEVKMLAMFDTYAYRSPHYDPTLMKLFKRGKFFIKRFFYTLTFSNGFRYTLVNTGTNIKRRFIRYYWNLRYGKNQTQAGIFGYSNKVDVMNEYAEKYYQLKPYDISVDVFRAENRTFYMDDFENLGWKPYALKGVRIHKIPGEHNTIFKTPNDKIFASILQKCLDEAVLKP</sequence>
<dbReference type="SUPFAM" id="SSF53474">
    <property type="entry name" value="alpha/beta-Hydrolases"/>
    <property type="match status" value="1"/>
</dbReference>
<dbReference type="PANTHER" id="PTHR45527:SF1">
    <property type="entry name" value="FATTY ACID SYNTHASE"/>
    <property type="match status" value="1"/>
</dbReference>
<dbReference type="CDD" id="cd19531">
    <property type="entry name" value="LCL_NRPS-like"/>
    <property type="match status" value="1"/>
</dbReference>
<comment type="cofactor">
    <cofactor evidence="1">
        <name>pantetheine 4'-phosphate</name>
        <dbReference type="ChEBI" id="CHEBI:47942"/>
    </cofactor>
</comment>
<dbReference type="InterPro" id="IPR000873">
    <property type="entry name" value="AMP-dep_synth/lig_dom"/>
</dbReference>
<dbReference type="SUPFAM" id="SSF52777">
    <property type="entry name" value="CoA-dependent acyltransferases"/>
    <property type="match status" value="2"/>
</dbReference>
<dbReference type="Gene3D" id="3.40.50.1820">
    <property type="entry name" value="alpha/beta hydrolase"/>
    <property type="match status" value="1"/>
</dbReference>
<dbReference type="NCBIfam" id="TIGR01733">
    <property type="entry name" value="AA-adenyl-dom"/>
    <property type="match status" value="1"/>
</dbReference>
<dbReference type="InterPro" id="IPR020845">
    <property type="entry name" value="AMP-binding_CS"/>
</dbReference>
<dbReference type="Gene3D" id="2.30.38.10">
    <property type="entry name" value="Luciferase, Domain 3"/>
    <property type="match status" value="1"/>
</dbReference>
<dbReference type="Gene3D" id="3.30.300.30">
    <property type="match status" value="1"/>
</dbReference>
<dbReference type="EMBL" id="AP017313">
    <property type="protein sequence ID" value="BAU54963.1"/>
    <property type="molecule type" value="Genomic_DNA"/>
</dbReference>
<dbReference type="Pfam" id="PF00550">
    <property type="entry name" value="PP-binding"/>
    <property type="match status" value="1"/>
</dbReference>
<dbReference type="PROSITE" id="PS50075">
    <property type="entry name" value="CARRIER"/>
    <property type="match status" value="1"/>
</dbReference>
<reference evidence="4 5" key="1">
    <citation type="submission" date="2015-12" db="EMBL/GenBank/DDBJ databases">
        <title>Genome sequence of Mucilaginibacter gotjawali.</title>
        <authorList>
            <person name="Lee J.S."/>
            <person name="Lee K.C."/>
            <person name="Kim K.K."/>
            <person name="Lee B.W."/>
        </authorList>
    </citation>
    <scope>NUCLEOTIDE SEQUENCE [LARGE SCALE GENOMIC DNA]</scope>
    <source>
        <strain evidence="4 5">SA3-7</strain>
    </source>
</reference>
<dbReference type="FunFam" id="2.30.38.10:FF:000001">
    <property type="entry name" value="Non-ribosomal peptide synthetase PvdI"/>
    <property type="match status" value="1"/>
</dbReference>
<dbReference type="Pfam" id="PF00975">
    <property type="entry name" value="Thioesterase"/>
    <property type="match status" value="1"/>
</dbReference>
<dbReference type="Gene3D" id="1.10.1200.10">
    <property type="entry name" value="ACP-like"/>
    <property type="match status" value="1"/>
</dbReference>
<dbReference type="FunFam" id="1.10.1200.10:FF:000005">
    <property type="entry name" value="Nonribosomal peptide synthetase 1"/>
    <property type="match status" value="1"/>
</dbReference>
<dbReference type="PROSITE" id="PS00455">
    <property type="entry name" value="AMP_BINDING"/>
    <property type="match status" value="1"/>
</dbReference>
<dbReference type="KEGG" id="mgot:MgSA37_03143"/>
<dbReference type="Pfam" id="PF13193">
    <property type="entry name" value="AMP-binding_C"/>
    <property type="match status" value="1"/>
</dbReference>
<dbReference type="Proteomes" id="UP000218263">
    <property type="component" value="Chromosome"/>
</dbReference>
<dbReference type="GO" id="GO:0005737">
    <property type="term" value="C:cytoplasm"/>
    <property type="evidence" value="ECO:0007669"/>
    <property type="project" value="TreeGrafter"/>
</dbReference>
<dbReference type="Gene3D" id="3.40.50.980">
    <property type="match status" value="2"/>
</dbReference>
<proteinExistence type="predicted"/>
<dbReference type="CDD" id="cd12116">
    <property type="entry name" value="A_NRPS_Ta1_like"/>
    <property type="match status" value="1"/>
</dbReference>
<accession>A0A0X8X4J3</accession>
<dbReference type="InterPro" id="IPR029058">
    <property type="entry name" value="AB_hydrolase_fold"/>
</dbReference>
<gene>
    <name evidence="4" type="primary">tycC</name>
    <name evidence="4" type="ORF">MgSA37_03143</name>
</gene>
<dbReference type="Pfam" id="PF00501">
    <property type="entry name" value="AMP-binding"/>
    <property type="match status" value="1"/>
</dbReference>
<evidence type="ECO:0000256" key="2">
    <source>
        <dbReference type="ARBA" id="ARBA00022450"/>
    </source>
</evidence>
<keyword evidence="3" id="KW-0597">Phosphoprotein</keyword>
<evidence type="ECO:0000256" key="3">
    <source>
        <dbReference type="ARBA" id="ARBA00022553"/>
    </source>
</evidence>
<evidence type="ECO:0000313" key="5">
    <source>
        <dbReference type="Proteomes" id="UP000218263"/>
    </source>
</evidence>
<dbReference type="InterPro" id="IPR025110">
    <property type="entry name" value="AMP-bd_C"/>
</dbReference>